<proteinExistence type="predicted"/>
<dbReference type="Proteomes" id="UP000410049">
    <property type="component" value="Unassembled WGS sequence"/>
</dbReference>
<dbReference type="GO" id="GO:0005975">
    <property type="term" value="P:carbohydrate metabolic process"/>
    <property type="evidence" value="ECO:0007669"/>
    <property type="project" value="InterPro"/>
</dbReference>
<dbReference type="AlphaFoldDB" id="A0A5M9ZIA2"/>
<dbReference type="Pfam" id="PF00128">
    <property type="entry name" value="Alpha-amylase"/>
    <property type="match status" value="1"/>
</dbReference>
<dbReference type="Gene3D" id="3.20.20.80">
    <property type="entry name" value="Glycosidases"/>
    <property type="match status" value="1"/>
</dbReference>
<keyword evidence="3" id="KW-0732">Signal</keyword>
<dbReference type="PANTHER" id="PTHR10357">
    <property type="entry name" value="ALPHA-AMYLASE FAMILY MEMBER"/>
    <property type="match status" value="1"/>
</dbReference>
<evidence type="ECO:0000313" key="5">
    <source>
        <dbReference type="EMBL" id="KAA8825831.1"/>
    </source>
</evidence>
<accession>A0A5M9ZIA2</accession>
<evidence type="ECO:0000313" key="6">
    <source>
        <dbReference type="Proteomes" id="UP000410049"/>
    </source>
</evidence>
<dbReference type="GO" id="GO:0046872">
    <property type="term" value="F:metal ion binding"/>
    <property type="evidence" value="ECO:0007669"/>
    <property type="project" value="UniProtKB-KW"/>
</dbReference>
<dbReference type="PANTHER" id="PTHR10357:SF215">
    <property type="entry name" value="ALPHA-AMYLASE 1"/>
    <property type="match status" value="1"/>
</dbReference>
<dbReference type="SUPFAM" id="SSF51445">
    <property type="entry name" value="(Trans)glycosidases"/>
    <property type="match status" value="1"/>
</dbReference>
<keyword evidence="2" id="KW-0479">Metal-binding</keyword>
<evidence type="ECO:0000256" key="1">
    <source>
        <dbReference type="ARBA" id="ARBA00001913"/>
    </source>
</evidence>
<dbReference type="EMBL" id="RZUH01000013">
    <property type="protein sequence ID" value="KAA8825831.1"/>
    <property type="molecule type" value="Genomic_DNA"/>
</dbReference>
<sequence>MSRINTLFRKLSDAIIVTALSGTMLAVGLPANIVQAEEPLFTSQSSSSNVPASTADMTGDVIYQLITDRFYDGDSSNNNPASAIGEYSADRTNWQLYWGGDFAGVAEKMSYLKNLGVGAIWISPPVQNISSPVTDSSGLSAGYH</sequence>
<gene>
    <name evidence="5" type="ORF">EMO91_11820</name>
</gene>
<comment type="cofactor">
    <cofactor evidence="1">
        <name>Ca(2+)</name>
        <dbReference type="ChEBI" id="CHEBI:29108"/>
    </cofactor>
</comment>
<evidence type="ECO:0000256" key="2">
    <source>
        <dbReference type="ARBA" id="ARBA00022723"/>
    </source>
</evidence>
<reference evidence="5 6" key="1">
    <citation type="journal article" date="2019" name="Syst. Appl. Microbiol.">
        <title>Characterization of Bifidobacterium species in feaces of the Egyptian fruit bat: Description of B. vespertilionis sp. nov. and B. rousetti sp. nov.</title>
        <authorList>
            <person name="Modesto M."/>
            <person name="Satti M."/>
            <person name="Watanabe K."/>
            <person name="Puglisi E."/>
            <person name="Morelli L."/>
            <person name="Huang C.-H."/>
            <person name="Liou J.-S."/>
            <person name="Miyashita M."/>
            <person name="Tamura T."/>
            <person name="Saito S."/>
            <person name="Mori K."/>
            <person name="Huang L."/>
            <person name="Sciavilla P."/>
            <person name="Sandri C."/>
            <person name="Spiezio C."/>
            <person name="Vitali F."/>
            <person name="Cavalieri D."/>
            <person name="Perpetuini G."/>
            <person name="Tofalo R."/>
            <person name="Bonetti A."/>
            <person name="Arita M."/>
            <person name="Mattarelli P."/>
        </authorList>
    </citation>
    <scope>NUCLEOTIDE SEQUENCE [LARGE SCALE GENOMIC DNA]</scope>
    <source>
        <strain evidence="5 6">RST17</strain>
    </source>
</reference>
<protein>
    <recommendedName>
        <fullName evidence="4">Glycosyl hydrolase family 13 catalytic domain-containing protein</fullName>
    </recommendedName>
</protein>
<evidence type="ECO:0000259" key="4">
    <source>
        <dbReference type="Pfam" id="PF00128"/>
    </source>
</evidence>
<organism evidence="5 6">
    <name type="scientific">Bifidobacterium myosotis</name>
    <dbReference type="NCBI Taxonomy" id="1630166"/>
    <lineage>
        <taxon>Bacteria</taxon>
        <taxon>Bacillati</taxon>
        <taxon>Actinomycetota</taxon>
        <taxon>Actinomycetes</taxon>
        <taxon>Bifidobacteriales</taxon>
        <taxon>Bifidobacteriaceae</taxon>
        <taxon>Bifidobacterium</taxon>
    </lineage>
</organism>
<dbReference type="InterPro" id="IPR017853">
    <property type="entry name" value="GH"/>
</dbReference>
<feature type="domain" description="Glycosyl hydrolase family 13 catalytic" evidence="4">
    <location>
        <begin position="64"/>
        <end position="127"/>
    </location>
</feature>
<evidence type="ECO:0000256" key="3">
    <source>
        <dbReference type="ARBA" id="ARBA00022729"/>
    </source>
</evidence>
<comment type="caution">
    <text evidence="5">The sequence shown here is derived from an EMBL/GenBank/DDBJ whole genome shotgun (WGS) entry which is preliminary data.</text>
</comment>
<dbReference type="InterPro" id="IPR006047">
    <property type="entry name" value="GH13_cat_dom"/>
</dbReference>
<name>A0A5M9ZIA2_9BIFI</name>